<name>A0A6A3R5X6_9STRA</name>
<evidence type="ECO:0000313" key="2">
    <source>
        <dbReference type="EMBL" id="KAE8929246.1"/>
    </source>
</evidence>
<reference evidence="5 6" key="1">
    <citation type="submission" date="2018-08" db="EMBL/GenBank/DDBJ databases">
        <title>Genomic investigation of the strawberry pathogen Phytophthora fragariae indicates pathogenicity is determined by transcriptional variation in three key races.</title>
        <authorList>
            <person name="Adams T.M."/>
            <person name="Armitage A.D."/>
            <person name="Sobczyk M.K."/>
            <person name="Bates H.J."/>
            <person name="Dunwell J.M."/>
            <person name="Nellist C.F."/>
            <person name="Harrison R.J."/>
        </authorList>
    </citation>
    <scope>NUCLEOTIDE SEQUENCE [LARGE SCALE GENOMIC DNA]</scope>
    <source>
        <strain evidence="4 6">NOV-27</strain>
        <strain evidence="3 7">NOV-71</strain>
        <strain evidence="2 5">NOV-9</strain>
    </source>
</reference>
<evidence type="ECO:0000259" key="1">
    <source>
        <dbReference type="Pfam" id="PF14214"/>
    </source>
</evidence>
<comment type="caution">
    <text evidence="3">The sequence shown here is derived from an EMBL/GenBank/DDBJ whole genome shotgun (WGS) entry which is preliminary data.</text>
</comment>
<accession>A0A6A3R5X6</accession>
<dbReference type="InterPro" id="IPR025476">
    <property type="entry name" value="Helitron_helicase-like"/>
</dbReference>
<dbReference type="EMBL" id="QXFZ01001460">
    <property type="protein sequence ID" value="KAE9090113.1"/>
    <property type="molecule type" value="Genomic_DNA"/>
</dbReference>
<evidence type="ECO:0000313" key="6">
    <source>
        <dbReference type="Proteomes" id="UP000433483"/>
    </source>
</evidence>
<organism evidence="3 7">
    <name type="scientific">Phytophthora fragariae</name>
    <dbReference type="NCBI Taxonomy" id="53985"/>
    <lineage>
        <taxon>Eukaryota</taxon>
        <taxon>Sar</taxon>
        <taxon>Stramenopiles</taxon>
        <taxon>Oomycota</taxon>
        <taxon>Peronosporomycetes</taxon>
        <taxon>Peronosporales</taxon>
        <taxon>Peronosporaceae</taxon>
        <taxon>Phytophthora</taxon>
    </lineage>
</organism>
<dbReference type="Proteomes" id="UP000441208">
    <property type="component" value="Unassembled WGS sequence"/>
</dbReference>
<gene>
    <name evidence="4" type="ORF">PF005_g19196</name>
    <name evidence="3" type="ORF">PF007_g19360</name>
    <name evidence="2" type="ORF">PF009_g20632</name>
</gene>
<dbReference type="Proteomes" id="UP000433483">
    <property type="component" value="Unassembled WGS sequence"/>
</dbReference>
<evidence type="ECO:0000313" key="7">
    <source>
        <dbReference type="Proteomes" id="UP000441208"/>
    </source>
</evidence>
<dbReference type="EMBL" id="QXGF01001551">
    <property type="protein sequence ID" value="KAE8929246.1"/>
    <property type="molecule type" value="Genomic_DNA"/>
</dbReference>
<dbReference type="Pfam" id="PF14214">
    <property type="entry name" value="Helitron_like_N"/>
    <property type="match status" value="1"/>
</dbReference>
<dbReference type="OrthoDB" id="129017at2759"/>
<dbReference type="EMBL" id="QXGB01001453">
    <property type="protein sequence ID" value="KAE9190579.1"/>
    <property type="molecule type" value="Genomic_DNA"/>
</dbReference>
<dbReference type="Proteomes" id="UP000429523">
    <property type="component" value="Unassembled WGS sequence"/>
</dbReference>
<proteinExistence type="predicted"/>
<protein>
    <recommendedName>
        <fullName evidence="1">Helitron helicase-like domain-containing protein</fullName>
    </recommendedName>
</protein>
<evidence type="ECO:0000313" key="5">
    <source>
        <dbReference type="Proteomes" id="UP000429523"/>
    </source>
</evidence>
<feature type="domain" description="Helitron helicase-like" evidence="1">
    <location>
        <begin position="15"/>
        <end position="84"/>
    </location>
</feature>
<evidence type="ECO:0000313" key="4">
    <source>
        <dbReference type="EMBL" id="KAE9190579.1"/>
    </source>
</evidence>
<keyword evidence="6" id="KW-1185">Reference proteome</keyword>
<evidence type="ECO:0000313" key="3">
    <source>
        <dbReference type="EMBL" id="KAE9090113.1"/>
    </source>
</evidence>
<sequence>MESGISEALVYSRAQLGHIAASNPYICARYFDRIVNTFIDVVLNWDTDNNCARREPGLFGCTKAFYAATESQNSTGSLHTHMLIWVDGMPSTVDDYYRMCSLDRFRATMVNMNNWTLHLRVTAVDGFSSHPVFGLITFIAPLRWKIWI</sequence>
<dbReference type="AlphaFoldDB" id="A0A6A3R5X6"/>